<dbReference type="EMBL" id="JABDTM020029499">
    <property type="protein sequence ID" value="KAH0807942.1"/>
    <property type="molecule type" value="Genomic_DNA"/>
</dbReference>
<keyword evidence="3" id="KW-1185">Reference proteome</keyword>
<reference evidence="1" key="2">
    <citation type="submission" date="2021-08" db="EMBL/GenBank/DDBJ databases">
        <authorList>
            <person name="Eriksson T."/>
        </authorList>
    </citation>
    <scope>NUCLEOTIDE SEQUENCE</scope>
    <source>
        <strain evidence="1">Stoneville</strain>
        <tissue evidence="1">Whole head</tissue>
    </source>
</reference>
<accession>A0A8J6H4W7</accession>
<organism evidence="1 3">
    <name type="scientific">Tenebrio molitor</name>
    <name type="common">Yellow mealworm beetle</name>
    <dbReference type="NCBI Taxonomy" id="7067"/>
    <lineage>
        <taxon>Eukaryota</taxon>
        <taxon>Metazoa</taxon>
        <taxon>Ecdysozoa</taxon>
        <taxon>Arthropoda</taxon>
        <taxon>Hexapoda</taxon>
        <taxon>Insecta</taxon>
        <taxon>Pterygota</taxon>
        <taxon>Neoptera</taxon>
        <taxon>Endopterygota</taxon>
        <taxon>Coleoptera</taxon>
        <taxon>Polyphaga</taxon>
        <taxon>Cucujiformia</taxon>
        <taxon>Tenebrionidae</taxon>
        <taxon>Tenebrio</taxon>
    </lineage>
</organism>
<dbReference type="AlphaFoldDB" id="A0A8J6H4W7"/>
<evidence type="ECO:0000313" key="3">
    <source>
        <dbReference type="Proteomes" id="UP000719412"/>
    </source>
</evidence>
<proteinExistence type="predicted"/>
<gene>
    <name evidence="2" type="ORF">GEV33_005186</name>
    <name evidence="1" type="ORF">GEV33_014849</name>
</gene>
<evidence type="ECO:0000313" key="1">
    <source>
        <dbReference type="EMBL" id="KAH0807942.1"/>
    </source>
</evidence>
<sequence>MTINATTGQTPSELLYGFQPRLRYDADLPDREPINRLEQLKSNRTKASGKIARNAINMKARYDKNRLCARTFQPGDMVFVERTPIIKGLASGKLVQKYIGPVQVTEVLPNDRYRVQSLSKDRRRFRGVVASDRMKIFTAQKSK</sequence>
<comment type="caution">
    <text evidence="1">The sequence shown here is derived from an EMBL/GenBank/DDBJ whole genome shotgun (WGS) entry which is preliminary data.</text>
</comment>
<evidence type="ECO:0000313" key="2">
    <source>
        <dbReference type="EMBL" id="KAH0817605.1"/>
    </source>
</evidence>
<dbReference type="Proteomes" id="UP000719412">
    <property type="component" value="Unassembled WGS sequence"/>
</dbReference>
<reference evidence="1" key="1">
    <citation type="journal article" date="2020" name="J Insects Food Feed">
        <title>The yellow mealworm (Tenebrio molitor) genome: a resource for the emerging insects as food and feed industry.</title>
        <authorList>
            <person name="Eriksson T."/>
            <person name="Andere A."/>
            <person name="Kelstrup H."/>
            <person name="Emery V."/>
            <person name="Picard C."/>
        </authorList>
    </citation>
    <scope>NUCLEOTIDE SEQUENCE</scope>
    <source>
        <strain evidence="1">Stoneville</strain>
        <tissue evidence="1">Whole head</tissue>
    </source>
</reference>
<protein>
    <submittedName>
        <fullName evidence="1">Uncharacterized protein</fullName>
    </submittedName>
</protein>
<dbReference type="EMBL" id="JABDTM020019162">
    <property type="protein sequence ID" value="KAH0817605.1"/>
    <property type="molecule type" value="Genomic_DNA"/>
</dbReference>
<name>A0A8J6H4W7_TENMO</name>